<dbReference type="PANTHER" id="PTHR12307">
    <property type="entry name" value="PROTEIN PHOSPHATASE 1 REGULATORY SUBUNIT"/>
    <property type="match status" value="1"/>
</dbReference>
<proteinExistence type="predicted"/>
<sequence>MKKIIYLLIFLVVSSCAVEDDFIESQEVTDTIEEVSSKTMKPVTLIKAWDHNMNLDSGETFFLKKFTVKVANLGYEKKVSIYHKKQSGDWGEIPLSYSFNIDDQSEIWTTRLQTIGTEYVKEFVVKYEVNGKTYWDNNNGENYWVFTRPQGYRFGDNLKVSVDQEFSKIYYHSNQKRSFNILVDVKGNIGDNKEVGVVYTTDNWASYQFLSLEPRSDYGPVPGYYVISPNYFGIERWHNSVLIDKEVDAVEYAVVYKVDGVDYWDNNYGRNYRISKEF</sequence>
<keyword evidence="1" id="KW-0732">Signal</keyword>
<evidence type="ECO:0000313" key="3">
    <source>
        <dbReference type="EMBL" id="MFD2564026.1"/>
    </source>
</evidence>
<organism evidence="3 4">
    <name type="scientific">Aquimarina rubra</name>
    <dbReference type="NCBI Taxonomy" id="1920033"/>
    <lineage>
        <taxon>Bacteria</taxon>
        <taxon>Pseudomonadati</taxon>
        <taxon>Bacteroidota</taxon>
        <taxon>Flavobacteriia</taxon>
        <taxon>Flavobacteriales</taxon>
        <taxon>Flavobacteriaceae</taxon>
        <taxon>Aquimarina</taxon>
    </lineage>
</organism>
<dbReference type="InterPro" id="IPR038175">
    <property type="entry name" value="CBM21_dom_sf"/>
</dbReference>
<evidence type="ECO:0000256" key="1">
    <source>
        <dbReference type="SAM" id="SignalP"/>
    </source>
</evidence>
<dbReference type="Gene3D" id="2.60.40.2440">
    <property type="entry name" value="Carbohydrate binding type-21 domain"/>
    <property type="match status" value="2"/>
</dbReference>
<dbReference type="Proteomes" id="UP001597319">
    <property type="component" value="Unassembled WGS sequence"/>
</dbReference>
<evidence type="ECO:0000259" key="2">
    <source>
        <dbReference type="PROSITE" id="PS51159"/>
    </source>
</evidence>
<feature type="domain" description="CBM21" evidence="2">
    <location>
        <begin position="35"/>
        <end position="146"/>
    </location>
</feature>
<dbReference type="RefSeq" id="WP_378293875.1">
    <property type="nucleotide sequence ID" value="NZ_JBHULE010000019.1"/>
</dbReference>
<feature type="chain" id="PRO_5045261890" description="CBM21 domain-containing protein" evidence="1">
    <location>
        <begin position="20"/>
        <end position="278"/>
    </location>
</feature>
<gene>
    <name evidence="3" type="ORF">ACFSR1_15200</name>
</gene>
<reference evidence="4" key="1">
    <citation type="journal article" date="2019" name="Int. J. Syst. Evol. Microbiol.">
        <title>The Global Catalogue of Microorganisms (GCM) 10K type strain sequencing project: providing services to taxonomists for standard genome sequencing and annotation.</title>
        <authorList>
            <consortium name="The Broad Institute Genomics Platform"/>
            <consortium name="The Broad Institute Genome Sequencing Center for Infectious Disease"/>
            <person name="Wu L."/>
            <person name="Ma J."/>
        </authorList>
    </citation>
    <scope>NUCLEOTIDE SEQUENCE [LARGE SCALE GENOMIC DNA]</scope>
    <source>
        <strain evidence="4">KCTC 52274</strain>
    </source>
</reference>
<dbReference type="EMBL" id="JBHULE010000019">
    <property type="protein sequence ID" value="MFD2564026.1"/>
    <property type="molecule type" value="Genomic_DNA"/>
</dbReference>
<accession>A0ABW5LIP4</accession>
<dbReference type="PROSITE" id="PS51159">
    <property type="entry name" value="CBM21"/>
    <property type="match status" value="1"/>
</dbReference>
<evidence type="ECO:0000313" key="4">
    <source>
        <dbReference type="Proteomes" id="UP001597319"/>
    </source>
</evidence>
<dbReference type="InterPro" id="IPR050782">
    <property type="entry name" value="PP1_regulatory_subunit_3"/>
</dbReference>
<dbReference type="PROSITE" id="PS51257">
    <property type="entry name" value="PROKAR_LIPOPROTEIN"/>
    <property type="match status" value="1"/>
</dbReference>
<protein>
    <recommendedName>
        <fullName evidence="2">CBM21 domain-containing protein</fullName>
    </recommendedName>
</protein>
<dbReference type="PANTHER" id="PTHR12307:SF36">
    <property type="entry name" value="GLYCOGEN-BINDING SUBUNIT 76A"/>
    <property type="match status" value="1"/>
</dbReference>
<name>A0ABW5LIP4_9FLAO</name>
<keyword evidence="4" id="KW-1185">Reference proteome</keyword>
<dbReference type="Pfam" id="PF03370">
    <property type="entry name" value="CBM_21"/>
    <property type="match status" value="2"/>
</dbReference>
<feature type="signal peptide" evidence="1">
    <location>
        <begin position="1"/>
        <end position="19"/>
    </location>
</feature>
<comment type="caution">
    <text evidence="3">The sequence shown here is derived from an EMBL/GenBank/DDBJ whole genome shotgun (WGS) entry which is preliminary data.</text>
</comment>
<dbReference type="InterPro" id="IPR005036">
    <property type="entry name" value="CBM21_dom"/>
</dbReference>